<feature type="transmembrane region" description="Helical" evidence="14">
    <location>
        <begin position="116"/>
        <end position="141"/>
    </location>
</feature>
<dbReference type="PANTHER" id="PTHR48086:SF3">
    <property type="entry name" value="SODIUM_PROLINE SYMPORTER"/>
    <property type="match status" value="1"/>
</dbReference>
<keyword evidence="6" id="KW-0769">Symport</keyword>
<evidence type="ECO:0000256" key="1">
    <source>
        <dbReference type="ARBA" id="ARBA00004651"/>
    </source>
</evidence>
<evidence type="ECO:0000313" key="16">
    <source>
        <dbReference type="Proteomes" id="UP000617628"/>
    </source>
</evidence>
<evidence type="ECO:0000256" key="10">
    <source>
        <dbReference type="ARBA" id="ARBA00023136"/>
    </source>
</evidence>
<feature type="transmembrane region" description="Helical" evidence="14">
    <location>
        <begin position="312"/>
        <end position="336"/>
    </location>
</feature>
<dbReference type="GO" id="GO:0005886">
    <property type="term" value="C:plasma membrane"/>
    <property type="evidence" value="ECO:0007669"/>
    <property type="project" value="UniProtKB-SubCell"/>
</dbReference>
<sequence length="578" mass="63346">MDHSLEYLTIGIYLTFLLGIGFVFARFNRNLSDYVRGGGQGTWWMVGMSIMMASVSTNTFVGNAGAAFQAGYTPVVVYLGSVVGGVICGLFLAAWCRQTRALTVADLYRERFGPEVEHFSVIVGIFLYPISGGVMLLGLAIFCSSVFGVPVMPTIVVIGIVVMTYSTFGGRWAVMATDFFQGLILIPISILVAWLSWKAVGGWEGFTSYFSAPDIAADFKFVKDPGQFSGDRFGWRWIVAVFLSMTMSVVSLSYAGRYLSVKDGREAKKAAWFTVFAGLFNIVVFFIPPIVARFLYADEVAGMALKTPSESAYAVIAMKLLPNGLLGILMVAMFAATMSSMDSGLNGMTGTIVRNFFPALWRRCGWPELGERGTMLACKLVTVCLGCIIIGVALALSLYPGLELFDVFLIVSSIIGLPIGMPLFFGMFVKKLPRWSFFFIMGCSLLPPIWSQIAGAFFDSPWSYHDRILGVIVAGSIGAVISRLMYSWSSDDYKNRIEAFFVKMKTPIDYQQEVGENRDYSQYRMMGNVSVVGGGFILLLLLVPNETSGRLNVLFVSGFVMAVGCLLLWLAKGKRGKS</sequence>
<protein>
    <recommendedName>
        <fullName evidence="17">Na+/proline symporter</fullName>
    </recommendedName>
</protein>
<feature type="transmembrane region" description="Helical" evidence="14">
    <location>
        <begin position="380"/>
        <end position="399"/>
    </location>
</feature>
<dbReference type="Gene3D" id="1.20.1730.10">
    <property type="entry name" value="Sodium/glucose cotransporter"/>
    <property type="match status" value="1"/>
</dbReference>
<feature type="transmembrane region" description="Helical" evidence="14">
    <location>
        <begin position="437"/>
        <end position="458"/>
    </location>
</feature>
<keyword evidence="4" id="KW-1003">Cell membrane</keyword>
<evidence type="ECO:0000256" key="3">
    <source>
        <dbReference type="ARBA" id="ARBA00022448"/>
    </source>
</evidence>
<keyword evidence="7 14" id="KW-1133">Transmembrane helix</keyword>
<dbReference type="AlphaFoldDB" id="A0A934VJY6"/>
<feature type="transmembrane region" description="Helical" evidence="14">
    <location>
        <begin position="75"/>
        <end position="95"/>
    </location>
</feature>
<feature type="transmembrane region" description="Helical" evidence="14">
    <location>
        <begin position="147"/>
        <end position="167"/>
    </location>
</feature>
<evidence type="ECO:0000256" key="14">
    <source>
        <dbReference type="SAM" id="Phobius"/>
    </source>
</evidence>
<gene>
    <name evidence="15" type="ORF">JIN87_04480</name>
</gene>
<dbReference type="Pfam" id="PF00474">
    <property type="entry name" value="SSF"/>
    <property type="match status" value="1"/>
</dbReference>
<feature type="transmembrane region" description="Helical" evidence="14">
    <location>
        <begin position="549"/>
        <end position="571"/>
    </location>
</feature>
<dbReference type="PANTHER" id="PTHR48086">
    <property type="entry name" value="SODIUM/PROLINE SYMPORTER-RELATED"/>
    <property type="match status" value="1"/>
</dbReference>
<evidence type="ECO:0000256" key="9">
    <source>
        <dbReference type="ARBA" id="ARBA00023065"/>
    </source>
</evidence>
<feature type="transmembrane region" description="Helical" evidence="14">
    <location>
        <begin position="6"/>
        <end position="25"/>
    </location>
</feature>
<dbReference type="InterPro" id="IPR038377">
    <property type="entry name" value="Na/Glc_symporter_sf"/>
</dbReference>
<feature type="transmembrane region" description="Helical" evidence="14">
    <location>
        <begin position="525"/>
        <end position="543"/>
    </location>
</feature>
<keyword evidence="11" id="KW-0739">Sodium transport</keyword>
<feature type="transmembrane region" description="Helical" evidence="14">
    <location>
        <begin position="464"/>
        <end position="486"/>
    </location>
</feature>
<feature type="transmembrane region" description="Helical" evidence="14">
    <location>
        <begin position="237"/>
        <end position="259"/>
    </location>
</feature>
<comment type="caution">
    <text evidence="15">The sequence shown here is derived from an EMBL/GenBank/DDBJ whole genome shotgun (WGS) entry which is preliminary data.</text>
</comment>
<dbReference type="GO" id="GO:0015293">
    <property type="term" value="F:symporter activity"/>
    <property type="evidence" value="ECO:0007669"/>
    <property type="project" value="UniProtKB-KW"/>
</dbReference>
<feature type="transmembrane region" description="Helical" evidence="14">
    <location>
        <begin position="179"/>
        <end position="197"/>
    </location>
</feature>
<proteinExistence type="inferred from homology"/>
<evidence type="ECO:0000256" key="12">
    <source>
        <dbReference type="ARBA" id="ARBA00033708"/>
    </source>
</evidence>
<dbReference type="InterPro" id="IPR050277">
    <property type="entry name" value="Sodium:Solute_Symporter"/>
</dbReference>
<evidence type="ECO:0000256" key="11">
    <source>
        <dbReference type="ARBA" id="ARBA00023201"/>
    </source>
</evidence>
<feature type="transmembrane region" description="Helical" evidence="14">
    <location>
        <begin position="405"/>
        <end position="425"/>
    </location>
</feature>
<evidence type="ECO:0000256" key="8">
    <source>
        <dbReference type="ARBA" id="ARBA00023053"/>
    </source>
</evidence>
<keyword evidence="9" id="KW-0406">Ion transport</keyword>
<dbReference type="RefSeq" id="WP_200354328.1">
    <property type="nucleotide sequence ID" value="NZ_JAENIL010000006.1"/>
</dbReference>
<evidence type="ECO:0000256" key="4">
    <source>
        <dbReference type="ARBA" id="ARBA00022475"/>
    </source>
</evidence>
<comment type="catalytic activity">
    <reaction evidence="12">
        <text>L-proline(in) + Na(+)(in) = L-proline(out) + Na(+)(out)</text>
        <dbReference type="Rhea" id="RHEA:28967"/>
        <dbReference type="ChEBI" id="CHEBI:29101"/>
        <dbReference type="ChEBI" id="CHEBI:60039"/>
    </reaction>
</comment>
<dbReference type="EMBL" id="JAENIL010000006">
    <property type="protein sequence ID" value="MBK1876111.1"/>
    <property type="molecule type" value="Genomic_DNA"/>
</dbReference>
<dbReference type="GO" id="GO:0006814">
    <property type="term" value="P:sodium ion transport"/>
    <property type="evidence" value="ECO:0007669"/>
    <property type="project" value="UniProtKB-KW"/>
</dbReference>
<keyword evidence="16" id="KW-1185">Reference proteome</keyword>
<accession>A0A934VJY6</accession>
<keyword evidence="3" id="KW-0813">Transport</keyword>
<evidence type="ECO:0008006" key="17">
    <source>
        <dbReference type="Google" id="ProtNLM"/>
    </source>
</evidence>
<keyword evidence="5 14" id="KW-0812">Transmembrane</keyword>
<feature type="transmembrane region" description="Helical" evidence="14">
    <location>
        <begin position="37"/>
        <end position="55"/>
    </location>
</feature>
<comment type="subcellular location">
    <subcellularLocation>
        <location evidence="1">Cell membrane</location>
        <topology evidence="1">Multi-pass membrane protein</topology>
    </subcellularLocation>
</comment>
<reference evidence="15" key="1">
    <citation type="submission" date="2021-01" db="EMBL/GenBank/DDBJ databases">
        <title>Modified the classification status of verrucomicrobia.</title>
        <authorList>
            <person name="Feng X."/>
        </authorList>
    </citation>
    <scope>NUCLEOTIDE SEQUENCE</scope>
    <source>
        <strain evidence="15">KCTC 13126</strain>
    </source>
</reference>
<name>A0A934VJY6_9BACT</name>
<evidence type="ECO:0000256" key="5">
    <source>
        <dbReference type="ARBA" id="ARBA00022692"/>
    </source>
</evidence>
<evidence type="ECO:0000256" key="2">
    <source>
        <dbReference type="ARBA" id="ARBA00006434"/>
    </source>
</evidence>
<keyword evidence="10 14" id="KW-0472">Membrane</keyword>
<evidence type="ECO:0000256" key="13">
    <source>
        <dbReference type="RuleBase" id="RU362091"/>
    </source>
</evidence>
<dbReference type="PROSITE" id="PS50283">
    <property type="entry name" value="NA_SOLUT_SYMP_3"/>
    <property type="match status" value="1"/>
</dbReference>
<keyword evidence="8" id="KW-0915">Sodium</keyword>
<dbReference type="InterPro" id="IPR001734">
    <property type="entry name" value="Na/solute_symporter"/>
</dbReference>
<comment type="similarity">
    <text evidence="2 13">Belongs to the sodium:solute symporter (SSF) (TC 2.A.21) family.</text>
</comment>
<feature type="transmembrane region" description="Helical" evidence="14">
    <location>
        <begin position="271"/>
        <end position="292"/>
    </location>
</feature>
<evidence type="ECO:0000256" key="6">
    <source>
        <dbReference type="ARBA" id="ARBA00022847"/>
    </source>
</evidence>
<evidence type="ECO:0000313" key="15">
    <source>
        <dbReference type="EMBL" id="MBK1876111.1"/>
    </source>
</evidence>
<dbReference type="Proteomes" id="UP000617628">
    <property type="component" value="Unassembled WGS sequence"/>
</dbReference>
<evidence type="ECO:0000256" key="7">
    <source>
        <dbReference type="ARBA" id="ARBA00022989"/>
    </source>
</evidence>
<organism evidence="15 16">
    <name type="scientific">Pelagicoccus mobilis</name>
    <dbReference type="NCBI Taxonomy" id="415221"/>
    <lineage>
        <taxon>Bacteria</taxon>
        <taxon>Pseudomonadati</taxon>
        <taxon>Verrucomicrobiota</taxon>
        <taxon>Opitutia</taxon>
        <taxon>Puniceicoccales</taxon>
        <taxon>Pelagicoccaceae</taxon>
        <taxon>Pelagicoccus</taxon>
    </lineage>
</organism>